<dbReference type="EMBL" id="JABBGA010000005">
    <property type="protein sequence ID" value="NML25866.1"/>
    <property type="molecule type" value="Genomic_DNA"/>
</dbReference>
<dbReference type="Proteomes" id="UP000580043">
    <property type="component" value="Unassembled WGS sequence"/>
</dbReference>
<sequence length="452" mass="46907">MTVAQNGVGQINVLPYYTVQNGNMTLISIANTDETNGKAVKVRFRGAQFSDDVFDFQVFLSPADVWTAAVTLDGSVARLATSDKSCTLPVSVNQPFVTARLLDANKAQGTREGYVEIINMGDITPGSALYTATKHVNGVAPCTTATLIGSGITPNDLSTAMTNPTTGLTSFATIINVAQSKAFTVPATALNQVGVTVPVRYSRQANLTIGTASYGSVAPAFAAAQTADSVFDTATGNVTMYEFDLPDLSTPYGTANAAAQLAELQTALAKASVVTEYATDDSILAATDVVLSQPTRRYYYTWTDTPNVAGGDTNKTLATVAGATGVYAGLDAATNKLQVGAPTFYDREEQKVVNASSIVISPNPQGTSTFTLTGEVSLVSINNGATPSGALGAALTVQDYTTIYADGLVRLSTTNLSNSSPLPVIGFTAVNVFNSGVGAAGTNYGQVLPLKW</sequence>
<gene>
    <name evidence="1" type="ORF">HHL15_08950</name>
</gene>
<evidence type="ECO:0000313" key="2">
    <source>
        <dbReference type="Proteomes" id="UP000580043"/>
    </source>
</evidence>
<organism evidence="1 2">
    <name type="scientific">Zoogloea dura</name>
    <dbReference type="NCBI Taxonomy" id="2728840"/>
    <lineage>
        <taxon>Bacteria</taxon>
        <taxon>Pseudomonadati</taxon>
        <taxon>Pseudomonadota</taxon>
        <taxon>Betaproteobacteria</taxon>
        <taxon>Rhodocyclales</taxon>
        <taxon>Zoogloeaceae</taxon>
        <taxon>Zoogloea</taxon>
    </lineage>
</organism>
<dbReference type="RefSeq" id="WP_169145408.1">
    <property type="nucleotide sequence ID" value="NZ_JABBGA010000005.1"/>
</dbReference>
<dbReference type="AlphaFoldDB" id="A0A848G4D9"/>
<keyword evidence="2" id="KW-1185">Reference proteome</keyword>
<evidence type="ECO:0000313" key="1">
    <source>
        <dbReference type="EMBL" id="NML25866.1"/>
    </source>
</evidence>
<comment type="caution">
    <text evidence="1">The sequence shown here is derived from an EMBL/GenBank/DDBJ whole genome shotgun (WGS) entry which is preliminary data.</text>
</comment>
<accession>A0A848G4D9</accession>
<protein>
    <submittedName>
        <fullName evidence="1">Cell surface protein</fullName>
    </submittedName>
</protein>
<reference evidence="1 2" key="1">
    <citation type="submission" date="2020-04" db="EMBL/GenBank/DDBJ databases">
        <title>Zoogloea sp. G-4-1-14 isolated from soil.</title>
        <authorList>
            <person name="Dahal R.H."/>
        </authorList>
    </citation>
    <scope>NUCLEOTIDE SEQUENCE [LARGE SCALE GENOMIC DNA]</scope>
    <source>
        <strain evidence="1 2">G-4-1-14</strain>
    </source>
</reference>
<proteinExistence type="predicted"/>
<name>A0A848G4D9_9RHOO</name>